<dbReference type="OrthoDB" id="4951845at2759"/>
<dbReference type="InterPro" id="IPR040079">
    <property type="entry name" value="Glutathione_S-Trfase"/>
</dbReference>
<dbReference type="EMBL" id="KV919028">
    <property type="protein sequence ID" value="OSX72964.1"/>
    <property type="molecule type" value="Genomic_DNA"/>
</dbReference>
<dbReference type="InterPro" id="IPR004045">
    <property type="entry name" value="Glutathione_S-Trfase_N"/>
</dbReference>
<dbReference type="Gene3D" id="3.40.30.10">
    <property type="entry name" value="Glutaredoxin"/>
    <property type="match status" value="1"/>
</dbReference>
<evidence type="ECO:0000256" key="3">
    <source>
        <dbReference type="ARBA" id="ARBA00012452"/>
    </source>
</evidence>
<dbReference type="GO" id="GO:0004364">
    <property type="term" value="F:glutathione transferase activity"/>
    <property type="evidence" value="ECO:0007669"/>
    <property type="project" value="UniProtKB-EC"/>
</dbReference>
<evidence type="ECO:0000256" key="5">
    <source>
        <dbReference type="ARBA" id="ARBA00047960"/>
    </source>
</evidence>
<keyword evidence="9" id="KW-1185">Reference proteome</keyword>
<dbReference type="InterPro" id="IPR036282">
    <property type="entry name" value="Glutathione-S-Trfase_C_sf"/>
</dbReference>
<comment type="similarity">
    <text evidence="2">Belongs to the GST superfamily. Mu family.</text>
</comment>
<reference evidence="8 9" key="1">
    <citation type="submission" date="2017-03" db="EMBL/GenBank/DDBJ databases">
        <title>WGS assembly of Porphyra umbilicalis.</title>
        <authorList>
            <person name="Brawley S.H."/>
            <person name="Blouin N.A."/>
            <person name="Ficko-Blean E."/>
            <person name="Wheeler G.L."/>
            <person name="Lohr M."/>
            <person name="Goodson H.V."/>
            <person name="Jenkins J.W."/>
            <person name="Blaby-Haas C.E."/>
            <person name="Helliwell K.E."/>
            <person name="Chan C."/>
            <person name="Marriage T."/>
            <person name="Bhattacharya D."/>
            <person name="Klein A.S."/>
            <person name="Badis Y."/>
            <person name="Brodie J."/>
            <person name="Cao Y."/>
            <person name="Collen J."/>
            <person name="Dittami S.M."/>
            <person name="Gachon C.M."/>
            <person name="Green B.R."/>
            <person name="Karpowicz S."/>
            <person name="Kim J.W."/>
            <person name="Kudahl U."/>
            <person name="Lin S."/>
            <person name="Michel G."/>
            <person name="Mittag M."/>
            <person name="Olson B.J."/>
            <person name="Pangilinan J."/>
            <person name="Peng Y."/>
            <person name="Qiu H."/>
            <person name="Shu S."/>
            <person name="Singer J.T."/>
            <person name="Smith A.G."/>
            <person name="Sprecher B.N."/>
            <person name="Wagner V."/>
            <person name="Wang W."/>
            <person name="Wang Z.-Y."/>
            <person name="Yan J."/>
            <person name="Yarish C."/>
            <person name="Zoeuner-Riek S."/>
            <person name="Zhuang Y."/>
            <person name="Zou Y."/>
            <person name="Lindquist E.A."/>
            <person name="Grimwood J."/>
            <person name="Barry K."/>
            <person name="Rokhsar D.S."/>
            <person name="Schmutz J."/>
            <person name="Stiller J.W."/>
            <person name="Grossman A.R."/>
            <person name="Prochnik S.E."/>
        </authorList>
    </citation>
    <scope>NUCLEOTIDE SEQUENCE [LARGE SCALE GENOMIC DNA]</scope>
    <source>
        <strain evidence="8">4086291</strain>
    </source>
</reference>
<dbReference type="InterPro" id="IPR036249">
    <property type="entry name" value="Thioredoxin-like_sf"/>
</dbReference>
<evidence type="ECO:0000313" key="9">
    <source>
        <dbReference type="Proteomes" id="UP000218209"/>
    </source>
</evidence>
<dbReference type="InterPro" id="IPR010987">
    <property type="entry name" value="Glutathione-S-Trfase_C-like"/>
</dbReference>
<dbReference type="SFLD" id="SFLDG00363">
    <property type="entry name" value="AMPS_(cytGST):_Alpha-__Mu-__Pi"/>
    <property type="match status" value="1"/>
</dbReference>
<dbReference type="SFLD" id="SFLDG01205">
    <property type="entry name" value="AMPS.1"/>
    <property type="match status" value="1"/>
</dbReference>
<dbReference type="EC" id="2.5.1.18" evidence="3"/>
<accession>A0A1X6NWH7</accession>
<evidence type="ECO:0000259" key="7">
    <source>
        <dbReference type="PROSITE" id="PS50405"/>
    </source>
</evidence>
<dbReference type="InterPro" id="IPR004046">
    <property type="entry name" value="GST_C"/>
</dbReference>
<gene>
    <name evidence="8" type="ORF">BU14_0390s0001</name>
</gene>
<dbReference type="PROSITE" id="PS50404">
    <property type="entry name" value="GST_NTER"/>
    <property type="match status" value="1"/>
</dbReference>
<evidence type="ECO:0000256" key="1">
    <source>
        <dbReference type="ARBA" id="ARBA00003701"/>
    </source>
</evidence>
<dbReference type="SUPFAM" id="SSF47616">
    <property type="entry name" value="GST C-terminal domain-like"/>
    <property type="match status" value="1"/>
</dbReference>
<dbReference type="PROSITE" id="PS50405">
    <property type="entry name" value="GST_CTER"/>
    <property type="match status" value="1"/>
</dbReference>
<evidence type="ECO:0000313" key="8">
    <source>
        <dbReference type="EMBL" id="OSX72964.1"/>
    </source>
</evidence>
<comment type="catalytic activity">
    <reaction evidence="5">
        <text>RX + glutathione = an S-substituted glutathione + a halide anion + H(+)</text>
        <dbReference type="Rhea" id="RHEA:16437"/>
        <dbReference type="ChEBI" id="CHEBI:15378"/>
        <dbReference type="ChEBI" id="CHEBI:16042"/>
        <dbReference type="ChEBI" id="CHEBI:17792"/>
        <dbReference type="ChEBI" id="CHEBI:57925"/>
        <dbReference type="ChEBI" id="CHEBI:90779"/>
        <dbReference type="EC" id="2.5.1.18"/>
    </reaction>
</comment>
<sequence length="218" mass="24222">MEFGYWGFRGLANPMRLALEYAGVEYTDKRFASKEEWHAHRDGALKEAGVAFPSLPYLLCADGTSVSQSRVILRYVAEKHGFGGKTDAERWAAAMVQEECSDLFAAYVKVAFAADDAREAARKEQIAGSITTHMGRLEAFLADKEWVAGGDGVTYADLMLYDVVEWMWSLDGELKDAYPKLRALHGRVGELPAIKAYVARKDGDKPFIDRPFTPSKLG</sequence>
<dbReference type="Pfam" id="PF02798">
    <property type="entry name" value="GST_N"/>
    <property type="match status" value="1"/>
</dbReference>
<evidence type="ECO:0000256" key="4">
    <source>
        <dbReference type="ARBA" id="ARBA00022679"/>
    </source>
</evidence>
<dbReference type="PANTHER" id="PTHR11571">
    <property type="entry name" value="GLUTATHIONE S-TRANSFERASE"/>
    <property type="match status" value="1"/>
</dbReference>
<dbReference type="GO" id="GO:0006749">
    <property type="term" value="P:glutathione metabolic process"/>
    <property type="evidence" value="ECO:0007669"/>
    <property type="project" value="TreeGrafter"/>
</dbReference>
<evidence type="ECO:0000256" key="2">
    <source>
        <dbReference type="ARBA" id="ARBA00005861"/>
    </source>
</evidence>
<dbReference type="Pfam" id="PF14497">
    <property type="entry name" value="GST_C_3"/>
    <property type="match status" value="1"/>
</dbReference>
<feature type="domain" description="GST C-terminal" evidence="7">
    <location>
        <begin position="86"/>
        <end position="212"/>
    </location>
</feature>
<evidence type="ECO:0000259" key="6">
    <source>
        <dbReference type="PROSITE" id="PS50404"/>
    </source>
</evidence>
<dbReference type="Proteomes" id="UP000218209">
    <property type="component" value="Unassembled WGS sequence"/>
</dbReference>
<keyword evidence="4" id="KW-0808">Transferase</keyword>
<name>A0A1X6NWH7_PORUM</name>
<comment type="function">
    <text evidence="1">Conjugation of reduced glutathione to a wide number of exogenous and endogenous hydrophobic electrophiles.</text>
</comment>
<dbReference type="PANTHER" id="PTHR11571:SF222">
    <property type="entry name" value="GLUTATHIONE TRANSFERASE"/>
    <property type="match status" value="1"/>
</dbReference>
<dbReference type="InterPro" id="IPR050213">
    <property type="entry name" value="GST_superfamily"/>
</dbReference>
<protein>
    <recommendedName>
        <fullName evidence="3">glutathione transferase</fullName>
        <ecNumber evidence="3">2.5.1.18</ecNumber>
    </recommendedName>
</protein>
<proteinExistence type="inferred from homology"/>
<feature type="domain" description="GST N-terminal" evidence="6">
    <location>
        <begin position="1"/>
        <end position="84"/>
    </location>
</feature>
<dbReference type="SUPFAM" id="SSF52833">
    <property type="entry name" value="Thioredoxin-like"/>
    <property type="match status" value="1"/>
</dbReference>
<dbReference type="SFLD" id="SFLDS00019">
    <property type="entry name" value="Glutathione_Transferase_(cytos"/>
    <property type="match status" value="1"/>
</dbReference>
<dbReference type="AlphaFoldDB" id="A0A1X6NWH7"/>
<dbReference type="Gene3D" id="1.20.1050.10">
    <property type="match status" value="1"/>
</dbReference>
<organism evidence="8 9">
    <name type="scientific">Porphyra umbilicalis</name>
    <name type="common">Purple laver</name>
    <name type="synonym">Red alga</name>
    <dbReference type="NCBI Taxonomy" id="2786"/>
    <lineage>
        <taxon>Eukaryota</taxon>
        <taxon>Rhodophyta</taxon>
        <taxon>Bangiophyceae</taxon>
        <taxon>Bangiales</taxon>
        <taxon>Bangiaceae</taxon>
        <taxon>Porphyra</taxon>
    </lineage>
</organism>